<evidence type="ECO:0000313" key="2">
    <source>
        <dbReference type="Proteomes" id="UP000823612"/>
    </source>
</evidence>
<comment type="caution">
    <text evidence="1">The sequence shown here is derived from an EMBL/GenBank/DDBJ whole genome shotgun (WGS) entry which is preliminary data.</text>
</comment>
<reference evidence="1" key="1">
    <citation type="submission" date="2020-10" db="EMBL/GenBank/DDBJ databases">
        <authorList>
            <person name="Gilroy R."/>
        </authorList>
    </citation>
    <scope>NUCLEOTIDE SEQUENCE</scope>
    <source>
        <strain evidence="1">2889</strain>
    </source>
</reference>
<accession>A0A9D9DRT4</accession>
<dbReference type="Proteomes" id="UP000823612">
    <property type="component" value="Unassembled WGS sequence"/>
</dbReference>
<organism evidence="1 2">
    <name type="scientific">Candidatus Pullibacteroides excrementavium</name>
    <dbReference type="NCBI Taxonomy" id="2840905"/>
    <lineage>
        <taxon>Bacteria</taxon>
        <taxon>Pseudomonadati</taxon>
        <taxon>Bacteroidota</taxon>
        <taxon>Bacteroidia</taxon>
        <taxon>Bacteroidales</taxon>
        <taxon>Candidatus Pullibacteroides</taxon>
    </lineage>
</organism>
<evidence type="ECO:0000313" key="1">
    <source>
        <dbReference type="EMBL" id="MBO8432333.1"/>
    </source>
</evidence>
<dbReference type="EMBL" id="JADIMZ010000049">
    <property type="protein sequence ID" value="MBO8432333.1"/>
    <property type="molecule type" value="Genomic_DNA"/>
</dbReference>
<reference evidence="1" key="2">
    <citation type="journal article" date="2021" name="PeerJ">
        <title>Extensive microbial diversity within the chicken gut microbiome revealed by metagenomics and culture.</title>
        <authorList>
            <person name="Gilroy R."/>
            <person name="Ravi A."/>
            <person name="Getino M."/>
            <person name="Pursley I."/>
            <person name="Horton D.L."/>
            <person name="Alikhan N.F."/>
            <person name="Baker D."/>
            <person name="Gharbi K."/>
            <person name="Hall N."/>
            <person name="Watson M."/>
            <person name="Adriaenssens E.M."/>
            <person name="Foster-Nyarko E."/>
            <person name="Jarju S."/>
            <person name="Secka A."/>
            <person name="Antonio M."/>
            <person name="Oren A."/>
            <person name="Chaudhuri R.R."/>
            <person name="La Ragione R."/>
            <person name="Hildebrand F."/>
            <person name="Pallen M.J."/>
        </authorList>
    </citation>
    <scope>NUCLEOTIDE SEQUENCE</scope>
    <source>
        <strain evidence="1">2889</strain>
    </source>
</reference>
<dbReference type="AlphaFoldDB" id="A0A9D9DRT4"/>
<dbReference type="Pfam" id="PF12668">
    <property type="entry name" value="DUF3791"/>
    <property type="match status" value="1"/>
</dbReference>
<gene>
    <name evidence="1" type="ORF">IAB08_03435</name>
</gene>
<dbReference type="InterPro" id="IPR024269">
    <property type="entry name" value="DUF3791"/>
</dbReference>
<name>A0A9D9DRT4_9BACT</name>
<sequence>MRREEKNRIAFFIACISAFAERFSLSNAFAYNYLSQYKGLDFIYDFYDIEHTFSIDDAVDDMQRICQRNGGPLA</sequence>
<protein>
    <submittedName>
        <fullName evidence="1">DUF3791 domain-containing protein</fullName>
    </submittedName>
</protein>
<proteinExistence type="predicted"/>